<dbReference type="PANTHER" id="PTHR41244:SF1">
    <property type="entry name" value="GLYCOSYLTRANSFERASE"/>
    <property type="match status" value="1"/>
</dbReference>
<organism evidence="1 2">
    <name type="scientific">Fusicatenibacter saccharivorans</name>
    <dbReference type="NCBI Taxonomy" id="1150298"/>
    <lineage>
        <taxon>Bacteria</taxon>
        <taxon>Bacillati</taxon>
        <taxon>Bacillota</taxon>
        <taxon>Clostridia</taxon>
        <taxon>Lachnospirales</taxon>
        <taxon>Lachnospiraceae</taxon>
        <taxon>Fusicatenibacter</taxon>
    </lineage>
</organism>
<dbReference type="EMBL" id="CYYV01000009">
    <property type="protein sequence ID" value="CUO45151.1"/>
    <property type="molecule type" value="Genomic_DNA"/>
</dbReference>
<evidence type="ECO:0000313" key="1">
    <source>
        <dbReference type="EMBL" id="CUO45151.1"/>
    </source>
</evidence>
<proteinExistence type="predicted"/>
<sequence>MAEVKDGKGVKLIAFYLPQFHAIPLNDQCWGEGFTEWTNVRKAQALFSGHDQPKIPLDLNYYDLMDDQVKIWQSNLAKKYGIFGFCYYHYWFKHGEKLLEKPAEQMLKNKKIEIPFCFCWANENWSKNWDGGDQEIIMEQDYGGKEEWERHFQYLLNFFQDERYITVDGCPLLVVYKPEQMIDIYKMASYFRRRAKEEGFPDLCLAFQFPAYYSDMYYRNDIFDYQIEFEPVYSRNIESQELPGTSRKISLIRKFCGEEMVSFYRKCRKKKGRMYWKKEQSLGMYFYDEIWDLILNAKWKKNFWPGCFVDWDNTPRNKHGVMVSGFSVEKFAEYMKILVQRARKEEKPVIFINAWNEWGEGAFLEPDTRYQYRKLEAIKEALE</sequence>
<dbReference type="RefSeq" id="WP_055227931.1">
    <property type="nucleotide sequence ID" value="NZ_CYYV01000009.1"/>
</dbReference>
<dbReference type="InterPro" id="IPR032719">
    <property type="entry name" value="WbsX"/>
</dbReference>
<dbReference type="CDD" id="cd11579">
    <property type="entry name" value="Glyco_tran_WbsX"/>
    <property type="match status" value="1"/>
</dbReference>
<name>A0A174F659_9FIRM</name>
<dbReference type="AlphaFoldDB" id="A0A174F659"/>
<evidence type="ECO:0000313" key="2">
    <source>
        <dbReference type="Proteomes" id="UP000095706"/>
    </source>
</evidence>
<reference evidence="1 2" key="1">
    <citation type="submission" date="2015-09" db="EMBL/GenBank/DDBJ databases">
        <authorList>
            <consortium name="Pathogen Informatics"/>
        </authorList>
    </citation>
    <scope>NUCLEOTIDE SEQUENCE [LARGE SCALE GENOMIC DNA]</scope>
    <source>
        <strain evidence="1 2">2789STDY5608849</strain>
    </source>
</reference>
<gene>
    <name evidence="1" type="ORF">ERS852406_02000</name>
</gene>
<evidence type="ECO:0008006" key="3">
    <source>
        <dbReference type="Google" id="ProtNLM"/>
    </source>
</evidence>
<dbReference type="PANTHER" id="PTHR41244">
    <property type="entry name" value="RHAMNAN SYNTHESIS F"/>
    <property type="match status" value="1"/>
</dbReference>
<accession>A0A174F659</accession>
<dbReference type="Proteomes" id="UP000095706">
    <property type="component" value="Unassembled WGS sequence"/>
</dbReference>
<dbReference type="Pfam" id="PF14307">
    <property type="entry name" value="Glyco_tran_WbsX"/>
    <property type="match status" value="1"/>
</dbReference>
<dbReference type="Gene3D" id="3.20.20.80">
    <property type="entry name" value="Glycosidases"/>
    <property type="match status" value="1"/>
</dbReference>
<protein>
    <recommendedName>
        <fullName evidence="3">Glycosyl transferase</fullName>
    </recommendedName>
</protein>